<keyword evidence="4" id="KW-1185">Reference proteome</keyword>
<dbReference type="PANTHER" id="PTHR34473:SF2">
    <property type="entry name" value="UPF0699 TRANSMEMBRANE PROTEIN YDBT"/>
    <property type="match status" value="1"/>
</dbReference>
<organism evidence="3 4">
    <name type="scientific">Spirosoma fluviale</name>
    <dbReference type="NCBI Taxonomy" id="1597977"/>
    <lineage>
        <taxon>Bacteria</taxon>
        <taxon>Pseudomonadati</taxon>
        <taxon>Bacteroidota</taxon>
        <taxon>Cytophagia</taxon>
        <taxon>Cytophagales</taxon>
        <taxon>Cytophagaceae</taxon>
        <taxon>Spirosoma</taxon>
    </lineage>
</organism>
<dbReference type="EMBL" id="OCNH01000001">
    <property type="protein sequence ID" value="SOD78536.1"/>
    <property type="molecule type" value="Genomic_DNA"/>
</dbReference>
<sequence>MTGSPDLSLPLKASFNPIIRTYLLWYVAFFMTITIVGILFLPFWLLGVGQWWSHHYFNNLECELSDRSLRFKKGILVQVEKTIPLENIQDVTFVAGPVLRYFDLCILKFETAGQSQHQANDMKLIGIIDAQAFRTHIIEQRQKLMTTQPTLPVTSDTALLTEVRDTLNAIKQLLQHHLDQNKS</sequence>
<keyword evidence="1" id="KW-0472">Membrane</keyword>
<evidence type="ECO:0000256" key="1">
    <source>
        <dbReference type="SAM" id="Phobius"/>
    </source>
</evidence>
<dbReference type="InterPro" id="IPR005182">
    <property type="entry name" value="YdbS-like_PH"/>
</dbReference>
<name>A0A286F5Z7_9BACT</name>
<dbReference type="AlphaFoldDB" id="A0A286F5Z7"/>
<evidence type="ECO:0000313" key="4">
    <source>
        <dbReference type="Proteomes" id="UP000219452"/>
    </source>
</evidence>
<protein>
    <submittedName>
        <fullName evidence="3">Putative membrane protein</fullName>
    </submittedName>
</protein>
<reference evidence="4" key="1">
    <citation type="submission" date="2017-09" db="EMBL/GenBank/DDBJ databases">
        <authorList>
            <person name="Varghese N."/>
            <person name="Submissions S."/>
        </authorList>
    </citation>
    <scope>NUCLEOTIDE SEQUENCE [LARGE SCALE GENOMIC DNA]</scope>
    <source>
        <strain evidence="4">DSM 29961</strain>
    </source>
</reference>
<dbReference type="PANTHER" id="PTHR34473">
    <property type="entry name" value="UPF0699 TRANSMEMBRANE PROTEIN YDBS"/>
    <property type="match status" value="1"/>
</dbReference>
<feature type="transmembrane region" description="Helical" evidence="1">
    <location>
        <begin position="23"/>
        <end position="46"/>
    </location>
</feature>
<dbReference type="OrthoDB" id="8754159at2"/>
<keyword evidence="1" id="KW-0812">Transmembrane</keyword>
<dbReference type="Pfam" id="PF03703">
    <property type="entry name" value="bPH_2"/>
    <property type="match status" value="1"/>
</dbReference>
<dbReference type="Proteomes" id="UP000219452">
    <property type="component" value="Unassembled WGS sequence"/>
</dbReference>
<evidence type="ECO:0000259" key="2">
    <source>
        <dbReference type="Pfam" id="PF03703"/>
    </source>
</evidence>
<evidence type="ECO:0000313" key="3">
    <source>
        <dbReference type="EMBL" id="SOD78536.1"/>
    </source>
</evidence>
<keyword evidence="1" id="KW-1133">Transmembrane helix</keyword>
<gene>
    <name evidence="3" type="ORF">SAMN06269250_0511</name>
</gene>
<dbReference type="RefSeq" id="WP_097124231.1">
    <property type="nucleotide sequence ID" value="NZ_OCNH01000001.1"/>
</dbReference>
<feature type="domain" description="YdbS-like PH" evidence="2">
    <location>
        <begin position="63"/>
        <end position="137"/>
    </location>
</feature>
<proteinExistence type="predicted"/>
<accession>A0A286F5Z7</accession>